<dbReference type="Pfam" id="PF00128">
    <property type="entry name" value="Alpha-amylase"/>
    <property type="match status" value="1"/>
</dbReference>
<evidence type="ECO:0000256" key="1">
    <source>
        <dbReference type="ARBA" id="ARBA00001657"/>
    </source>
</evidence>
<dbReference type="InterPro" id="IPR013780">
    <property type="entry name" value="Glyco_hydro_b"/>
</dbReference>
<dbReference type="EC" id="3.2.1.20" evidence="2"/>
<feature type="domain" description="Glycosyl hydrolase family 13 catalytic" evidence="3">
    <location>
        <begin position="54"/>
        <end position="459"/>
    </location>
</feature>
<keyword evidence="5" id="KW-1185">Reference proteome</keyword>
<comment type="caution">
    <text evidence="4">The sequence shown here is derived from an EMBL/GenBank/DDBJ whole genome shotgun (WGS) entry which is preliminary data.</text>
</comment>
<dbReference type="PANTHER" id="PTHR10357:SF179">
    <property type="entry name" value="NEUTRAL AND BASIC AMINO ACID TRANSPORT PROTEIN RBAT"/>
    <property type="match status" value="1"/>
</dbReference>
<evidence type="ECO:0000313" key="4">
    <source>
        <dbReference type="EMBL" id="KAL0894368.1"/>
    </source>
</evidence>
<evidence type="ECO:0000313" key="5">
    <source>
        <dbReference type="Proteomes" id="UP001549920"/>
    </source>
</evidence>
<proteinExistence type="predicted"/>
<dbReference type="CDD" id="cd11328">
    <property type="entry name" value="AmyAc_maltase"/>
    <property type="match status" value="1"/>
</dbReference>
<dbReference type="Gene3D" id="2.60.40.1180">
    <property type="entry name" value="Golgi alpha-mannosidase II"/>
    <property type="match status" value="1"/>
</dbReference>
<name>A0ABR3IDN0_LOXSC</name>
<sequence length="606" mass="69646">MRKLKVAAITVAVLIGVGAVIGSITWAVLASQETVPDPPELIELDWWQHCVLYQIYPRSFKDSDGDGIGDLRGIIDELEHFVDAGVDAIWMSPIFESPMIDFGYDISNFYEIHYEYGTMEDFEELLEKAHSLGIKVLLDFVPNHASTEAMYFNQSVAGHPDYKDFFIWADPLWVDPENETNRLPPSNWVSQFGGSAWEWNDERQQYYLHQFAVEQADFNFRNDSVKAEMINIMKFWLDKGADGFRVDALPYLIEADPADHDGRYPDDPLSGIIHFEPHQLGFTIPLYTKDLIELYDVVYEWRDWIDEYNKEKGGDTRVLFSEGYANVSMTMLYYGNEEGAIGAHFPFNFDFITDLSARSTARDFVYIILRWLTYMPYRAVPNWVFGNHDNNRMPTRFRENMVDGLNAINMLLPGVAVTYQGEEIGMRDGYVSWEDTVDVEALNRGDNETYMLYSRDPARTPYHWNDGISAGFSTNTSTWLPVAEDYKEINLQKQKEDERSHYKVYQALTELRKEKTLSHGEYDIRAFSDSTFFLVRSLRTYDTLVLLFNVGERSDTIDLSRVLHLQLPATVYVSSVHSTRVAGHVIDSNELTLAAGEALVLRAPPI</sequence>
<dbReference type="PANTHER" id="PTHR10357">
    <property type="entry name" value="ALPHA-AMYLASE FAMILY MEMBER"/>
    <property type="match status" value="1"/>
</dbReference>
<comment type="catalytic activity">
    <reaction evidence="1">
        <text>Hydrolysis of terminal, non-reducing (1-&gt;4)-linked alpha-D-glucose residues with release of alpha-D-glucose.</text>
        <dbReference type="EC" id="3.2.1.20"/>
    </reaction>
</comment>
<gene>
    <name evidence="4" type="ORF">ABMA27_012991</name>
</gene>
<dbReference type="Gene3D" id="3.90.400.10">
    <property type="entry name" value="Oligo-1,6-glucosidase, Domain 2"/>
    <property type="match status" value="1"/>
</dbReference>
<dbReference type="EMBL" id="JBEUOH010000004">
    <property type="protein sequence ID" value="KAL0894368.1"/>
    <property type="molecule type" value="Genomic_DNA"/>
</dbReference>
<dbReference type="InterPro" id="IPR017853">
    <property type="entry name" value="GH"/>
</dbReference>
<evidence type="ECO:0000256" key="2">
    <source>
        <dbReference type="ARBA" id="ARBA00012741"/>
    </source>
</evidence>
<dbReference type="Proteomes" id="UP001549920">
    <property type="component" value="Unassembled WGS sequence"/>
</dbReference>
<dbReference type="SUPFAM" id="SSF51445">
    <property type="entry name" value="(Trans)glycosidases"/>
    <property type="match status" value="1"/>
</dbReference>
<accession>A0ABR3IDN0</accession>
<dbReference type="SMART" id="SM00642">
    <property type="entry name" value="Aamy"/>
    <property type="match status" value="1"/>
</dbReference>
<evidence type="ECO:0000259" key="3">
    <source>
        <dbReference type="SMART" id="SM00642"/>
    </source>
</evidence>
<organism evidence="4 5">
    <name type="scientific">Loxostege sticticalis</name>
    <name type="common">Beet webworm moth</name>
    <dbReference type="NCBI Taxonomy" id="481309"/>
    <lineage>
        <taxon>Eukaryota</taxon>
        <taxon>Metazoa</taxon>
        <taxon>Ecdysozoa</taxon>
        <taxon>Arthropoda</taxon>
        <taxon>Hexapoda</taxon>
        <taxon>Insecta</taxon>
        <taxon>Pterygota</taxon>
        <taxon>Neoptera</taxon>
        <taxon>Endopterygota</taxon>
        <taxon>Lepidoptera</taxon>
        <taxon>Glossata</taxon>
        <taxon>Ditrysia</taxon>
        <taxon>Pyraloidea</taxon>
        <taxon>Crambidae</taxon>
        <taxon>Pyraustinae</taxon>
        <taxon>Loxostege</taxon>
    </lineage>
</organism>
<dbReference type="InterPro" id="IPR006047">
    <property type="entry name" value="GH13_cat_dom"/>
</dbReference>
<dbReference type="Gene3D" id="3.20.20.80">
    <property type="entry name" value="Glycosidases"/>
    <property type="match status" value="1"/>
</dbReference>
<dbReference type="InterPro" id="IPR045857">
    <property type="entry name" value="O16G_dom_2"/>
</dbReference>
<reference evidence="4 5" key="1">
    <citation type="submission" date="2024-06" db="EMBL/GenBank/DDBJ databases">
        <title>A chromosome-level genome assembly of beet webworm, Loxostege sticticalis.</title>
        <authorList>
            <person name="Zhang Y."/>
        </authorList>
    </citation>
    <scope>NUCLEOTIDE SEQUENCE [LARGE SCALE GENOMIC DNA]</scope>
    <source>
        <strain evidence="4">AQ026</strain>
        <tissue evidence="4">Whole body</tissue>
    </source>
</reference>
<protein>
    <recommendedName>
        <fullName evidence="2">alpha-glucosidase</fullName>
        <ecNumber evidence="2">3.2.1.20</ecNumber>
    </recommendedName>
</protein>